<feature type="active site" evidence="5">
    <location>
        <position position="38"/>
    </location>
</feature>
<dbReference type="Gene3D" id="3.30.70.100">
    <property type="match status" value="1"/>
</dbReference>
<comment type="similarity">
    <text evidence="1 6">Belongs to the acylphosphatase family.</text>
</comment>
<evidence type="ECO:0000313" key="9">
    <source>
        <dbReference type="Proteomes" id="UP001154312"/>
    </source>
</evidence>
<dbReference type="Pfam" id="PF00708">
    <property type="entry name" value="Acylphosphatase"/>
    <property type="match status" value="1"/>
</dbReference>
<feature type="active site" evidence="5">
    <location>
        <position position="20"/>
    </location>
</feature>
<dbReference type="PROSITE" id="PS51160">
    <property type="entry name" value="ACYLPHOSPHATASE_3"/>
    <property type="match status" value="1"/>
</dbReference>
<name>A0A9X4JTW3_9FIRM</name>
<comment type="catalytic activity">
    <reaction evidence="4 5">
        <text>an acyl phosphate + H2O = a carboxylate + phosphate + H(+)</text>
        <dbReference type="Rhea" id="RHEA:14965"/>
        <dbReference type="ChEBI" id="CHEBI:15377"/>
        <dbReference type="ChEBI" id="CHEBI:15378"/>
        <dbReference type="ChEBI" id="CHEBI:29067"/>
        <dbReference type="ChEBI" id="CHEBI:43474"/>
        <dbReference type="ChEBI" id="CHEBI:59918"/>
        <dbReference type="EC" id="3.6.1.7"/>
    </reaction>
</comment>
<proteinExistence type="inferred from homology"/>
<dbReference type="PANTHER" id="PTHR47268:SF4">
    <property type="entry name" value="ACYLPHOSPHATASE"/>
    <property type="match status" value="1"/>
</dbReference>
<evidence type="ECO:0000256" key="5">
    <source>
        <dbReference type="PROSITE-ProRule" id="PRU00520"/>
    </source>
</evidence>
<dbReference type="AlphaFoldDB" id="A0A9X4JTW3"/>
<dbReference type="NCBIfam" id="NF011016">
    <property type="entry name" value="PRK14444.1"/>
    <property type="match status" value="1"/>
</dbReference>
<dbReference type="InterPro" id="IPR017968">
    <property type="entry name" value="Acylphosphatase_CS"/>
</dbReference>
<keyword evidence="5" id="KW-0378">Hydrolase</keyword>
<comment type="caution">
    <text evidence="8">The sequence shown here is derived from an EMBL/GenBank/DDBJ whole genome shotgun (WGS) entry which is preliminary data.</text>
</comment>
<evidence type="ECO:0000256" key="3">
    <source>
        <dbReference type="ARBA" id="ARBA00015991"/>
    </source>
</evidence>
<dbReference type="InterPro" id="IPR036046">
    <property type="entry name" value="Acylphosphatase-like_dom_sf"/>
</dbReference>
<sequence>MSIVCAHVIVSGKVQGVYYRAKAREMAVALELAGWVKNMLDGRVEGIFEGERENVDKMIDWCRQGPSRADVTGLEIEWKEPQGDLSGFIIAPTRA</sequence>
<evidence type="ECO:0000259" key="7">
    <source>
        <dbReference type="PROSITE" id="PS51160"/>
    </source>
</evidence>
<organism evidence="8 9">
    <name type="scientific">Pelotomaculum isophthalicicum JI</name>
    <dbReference type="NCBI Taxonomy" id="947010"/>
    <lineage>
        <taxon>Bacteria</taxon>
        <taxon>Bacillati</taxon>
        <taxon>Bacillota</taxon>
        <taxon>Clostridia</taxon>
        <taxon>Eubacteriales</taxon>
        <taxon>Desulfotomaculaceae</taxon>
        <taxon>Pelotomaculum</taxon>
    </lineage>
</organism>
<dbReference type="InterPro" id="IPR001792">
    <property type="entry name" value="Acylphosphatase-like_dom"/>
</dbReference>
<reference evidence="8" key="1">
    <citation type="submission" date="2022-02" db="EMBL/GenBank/DDBJ databases">
        <authorList>
            <person name="Leng L."/>
        </authorList>
    </citation>
    <scope>NUCLEOTIDE SEQUENCE</scope>
    <source>
        <strain evidence="8">JI</strain>
    </source>
</reference>
<evidence type="ECO:0000256" key="6">
    <source>
        <dbReference type="RuleBase" id="RU004168"/>
    </source>
</evidence>
<evidence type="ECO:0000256" key="4">
    <source>
        <dbReference type="ARBA" id="ARBA00047645"/>
    </source>
</evidence>
<accession>A0A9X4JTW3</accession>
<evidence type="ECO:0000313" key="8">
    <source>
        <dbReference type="EMBL" id="MDF9408065.1"/>
    </source>
</evidence>
<evidence type="ECO:0000256" key="1">
    <source>
        <dbReference type="ARBA" id="ARBA00005614"/>
    </source>
</evidence>
<keyword evidence="9" id="KW-1185">Reference proteome</keyword>
<dbReference type="SUPFAM" id="SSF54975">
    <property type="entry name" value="Acylphosphatase/BLUF domain-like"/>
    <property type="match status" value="1"/>
</dbReference>
<dbReference type="EC" id="3.6.1.7" evidence="2 5"/>
<dbReference type="GO" id="GO:0003998">
    <property type="term" value="F:acylphosphatase activity"/>
    <property type="evidence" value="ECO:0007669"/>
    <property type="project" value="UniProtKB-EC"/>
</dbReference>
<feature type="domain" description="Acylphosphatase-like" evidence="7">
    <location>
        <begin position="5"/>
        <end position="92"/>
    </location>
</feature>
<dbReference type="RefSeq" id="WP_277443346.1">
    <property type="nucleotide sequence ID" value="NZ_JAKOAV010000009.1"/>
</dbReference>
<gene>
    <name evidence="8" type="ORF">L7E55_06785</name>
</gene>
<dbReference type="Proteomes" id="UP001154312">
    <property type="component" value="Unassembled WGS sequence"/>
</dbReference>
<evidence type="ECO:0000256" key="2">
    <source>
        <dbReference type="ARBA" id="ARBA00012150"/>
    </source>
</evidence>
<dbReference type="PANTHER" id="PTHR47268">
    <property type="entry name" value="ACYLPHOSPHATASE"/>
    <property type="match status" value="1"/>
</dbReference>
<dbReference type="EMBL" id="JAKOAV010000009">
    <property type="protein sequence ID" value="MDF9408065.1"/>
    <property type="molecule type" value="Genomic_DNA"/>
</dbReference>
<dbReference type="InterPro" id="IPR020456">
    <property type="entry name" value="Acylphosphatase"/>
</dbReference>
<protein>
    <recommendedName>
        <fullName evidence="3 5">acylphosphatase</fullName>
        <ecNumber evidence="2 5">3.6.1.7</ecNumber>
    </recommendedName>
</protein>
<dbReference type="PROSITE" id="PS00151">
    <property type="entry name" value="ACYLPHOSPHATASE_2"/>
    <property type="match status" value="1"/>
</dbReference>